<dbReference type="PANTHER" id="PTHR34853">
    <property type="match status" value="1"/>
</dbReference>
<feature type="compositionally biased region" description="Low complexity" evidence="1">
    <location>
        <begin position="34"/>
        <end position="80"/>
    </location>
</feature>
<reference evidence="2" key="1">
    <citation type="submission" date="2022-01" db="EMBL/GenBank/DDBJ databases">
        <title>Genome-Based Taxonomic Classification of the Phylum Actinobacteria.</title>
        <authorList>
            <person name="Gao Y."/>
        </authorList>
    </citation>
    <scope>NUCLEOTIDE SEQUENCE</scope>
    <source>
        <strain evidence="2">KLBMP 8922</strain>
    </source>
</reference>
<proteinExistence type="predicted"/>
<accession>A0AA41Q0Y3</accession>
<dbReference type="SUPFAM" id="SSF53474">
    <property type="entry name" value="alpha/beta-Hydrolases"/>
    <property type="match status" value="1"/>
</dbReference>
<dbReference type="AlphaFoldDB" id="A0AA41Q0Y3"/>
<dbReference type="Proteomes" id="UP001165378">
    <property type="component" value="Unassembled WGS sequence"/>
</dbReference>
<dbReference type="Pfam" id="PF03583">
    <property type="entry name" value="LIP"/>
    <property type="match status" value="1"/>
</dbReference>
<dbReference type="RefSeq" id="WP_235053858.1">
    <property type="nucleotide sequence ID" value="NZ_JAKFHA010000011.1"/>
</dbReference>
<organism evidence="2 3">
    <name type="scientific">Yinghuangia soli</name>
    <dbReference type="NCBI Taxonomy" id="2908204"/>
    <lineage>
        <taxon>Bacteria</taxon>
        <taxon>Bacillati</taxon>
        <taxon>Actinomycetota</taxon>
        <taxon>Actinomycetes</taxon>
        <taxon>Kitasatosporales</taxon>
        <taxon>Streptomycetaceae</taxon>
        <taxon>Yinghuangia</taxon>
    </lineage>
</organism>
<name>A0AA41Q0Y3_9ACTN</name>
<dbReference type="GO" id="GO:0016042">
    <property type="term" value="P:lipid catabolic process"/>
    <property type="evidence" value="ECO:0007669"/>
    <property type="project" value="InterPro"/>
</dbReference>
<gene>
    <name evidence="2" type="ORF">LZ495_20260</name>
</gene>
<dbReference type="GO" id="GO:0004806">
    <property type="term" value="F:triacylglycerol lipase activity"/>
    <property type="evidence" value="ECO:0007669"/>
    <property type="project" value="InterPro"/>
</dbReference>
<comment type="caution">
    <text evidence="2">The sequence shown here is derived from an EMBL/GenBank/DDBJ whole genome shotgun (WGS) entry which is preliminary data.</text>
</comment>
<feature type="region of interest" description="Disordered" evidence="1">
    <location>
        <begin position="16"/>
        <end position="99"/>
    </location>
</feature>
<evidence type="ECO:0000256" key="1">
    <source>
        <dbReference type="SAM" id="MobiDB-lite"/>
    </source>
</evidence>
<dbReference type="PIRSF" id="PIRSF029171">
    <property type="entry name" value="Esterase_LipA"/>
    <property type="match status" value="1"/>
</dbReference>
<evidence type="ECO:0000313" key="2">
    <source>
        <dbReference type="EMBL" id="MCF2529534.1"/>
    </source>
</evidence>
<dbReference type="InterPro" id="IPR029058">
    <property type="entry name" value="AB_hydrolase_fold"/>
</dbReference>
<dbReference type="PROSITE" id="PS51257">
    <property type="entry name" value="PROKAR_LIPOPROTEIN"/>
    <property type="match status" value="1"/>
</dbReference>
<protein>
    <submittedName>
        <fullName evidence="2">Lipase family protein</fullName>
    </submittedName>
</protein>
<dbReference type="Gene3D" id="3.40.50.1820">
    <property type="entry name" value="alpha/beta hydrolase"/>
    <property type="match status" value="2"/>
</dbReference>
<sequence length="447" mass="45104">MRRVAVLAAVGILAAAGCSRSGDDRRPERYGQVAASAAPAPAATPTTGAPSPSAGVSSSTSPAPSGSSSSAPPSGDVPAGEAFFDAPTPLPGANPGDVVRQRPVEANSEAIQGAGKELLVMYRTTGPDGQPVAATGTVALPNGPAPEGGWPVIAWDHGTTGIGAKCAPSRGFGPYRQGAGEMLAEFVKRGYAVVQPDYVGMGVNGVKHPYLNGKSAAYATFDLVRAARSIDPGVGKTWYVAGHSQGGHAALWSATYAAEYASELDLKGAVAVAPGNAFQLMPGLVAKRDATAEPYIGIFLLLVNGASAVDPSVKPEDILAPAGLTAAEAAWTGCAGEQEAALPPIADILKADADLGPITAVLEASAPEKAKPAVPVFMLQGGQDPLAALNLPMAQSLCAGGAQIEYRPYPELAHDPTEVSVAGLDIVAWVEARQAGTAPENVCTFAS</sequence>
<dbReference type="PANTHER" id="PTHR34853:SF1">
    <property type="entry name" value="LIPASE 5"/>
    <property type="match status" value="1"/>
</dbReference>
<keyword evidence="3" id="KW-1185">Reference proteome</keyword>
<evidence type="ECO:0000313" key="3">
    <source>
        <dbReference type="Proteomes" id="UP001165378"/>
    </source>
</evidence>
<dbReference type="InterPro" id="IPR005152">
    <property type="entry name" value="Lipase_secreted"/>
</dbReference>
<dbReference type="EMBL" id="JAKFHA010000011">
    <property type="protein sequence ID" value="MCF2529534.1"/>
    <property type="molecule type" value="Genomic_DNA"/>
</dbReference>